<protein>
    <submittedName>
        <fullName evidence="3">Tripartite tricarboxylate transporter TctB family protein</fullName>
    </submittedName>
</protein>
<evidence type="ECO:0000256" key="1">
    <source>
        <dbReference type="SAM" id="Phobius"/>
    </source>
</evidence>
<feature type="transmembrane region" description="Helical" evidence="1">
    <location>
        <begin position="28"/>
        <end position="51"/>
    </location>
</feature>
<feature type="domain" description="DUF1468" evidence="2">
    <location>
        <begin position="36"/>
        <end position="166"/>
    </location>
</feature>
<dbReference type="EMBL" id="JACYXI010000012">
    <property type="protein sequence ID" value="MBD8893287.1"/>
    <property type="molecule type" value="Genomic_DNA"/>
</dbReference>
<keyword evidence="1" id="KW-0812">Transmembrane</keyword>
<reference evidence="3 4" key="2">
    <citation type="journal article" date="2021" name="Int. J. Syst. Evol. Microbiol.">
        <title>Roseibium litorale sp. nov., isolated from a tidal flat sediment and proposal for the reclassification of Labrenzia polysiphoniae as Roseibium polysiphoniae comb. nov.</title>
        <authorList>
            <person name="Liu Y."/>
            <person name="Pei T."/>
            <person name="Du J."/>
            <person name="Chao M."/>
            <person name="Deng M.R."/>
            <person name="Zhu H."/>
        </authorList>
    </citation>
    <scope>NUCLEOTIDE SEQUENCE [LARGE SCALE GENOMIC DNA]</scope>
    <source>
        <strain evidence="3 4">4C16A</strain>
    </source>
</reference>
<sequence length="186" mass="21164">MFLPGVMMSENTTEEPHVFPVGRRPGEILFATLTMVIALALLAAIFWQTTWLPGKRLAAQPRFWPGLSLLGVVIFGFLHAMSRLRVTRTPGRWIEATVWVRSLEFICWYMLYVWAIPVVGYLSATVLFCSALAFRLGYRGRMIGWAALFGLCVVLFFKTAMNVKIPGGAIYEFAPESLRYILLRYF</sequence>
<dbReference type="Proteomes" id="UP000632063">
    <property type="component" value="Unassembled WGS sequence"/>
</dbReference>
<evidence type="ECO:0000313" key="3">
    <source>
        <dbReference type="EMBL" id="MBD8893287.1"/>
    </source>
</evidence>
<feature type="transmembrane region" description="Helical" evidence="1">
    <location>
        <begin position="143"/>
        <end position="161"/>
    </location>
</feature>
<feature type="transmembrane region" description="Helical" evidence="1">
    <location>
        <begin position="63"/>
        <end position="81"/>
    </location>
</feature>
<gene>
    <name evidence="3" type="ORF">IG616_17215</name>
</gene>
<accession>A0ABR9CR32</accession>
<dbReference type="InterPro" id="IPR009936">
    <property type="entry name" value="DUF1468"/>
</dbReference>
<keyword evidence="1" id="KW-1133">Transmembrane helix</keyword>
<dbReference type="Pfam" id="PF07331">
    <property type="entry name" value="TctB"/>
    <property type="match status" value="1"/>
</dbReference>
<evidence type="ECO:0000313" key="4">
    <source>
        <dbReference type="Proteomes" id="UP000632063"/>
    </source>
</evidence>
<proteinExistence type="predicted"/>
<organism evidence="3 4">
    <name type="scientific">Roseibium litorale</name>
    <dbReference type="NCBI Taxonomy" id="2803841"/>
    <lineage>
        <taxon>Bacteria</taxon>
        <taxon>Pseudomonadati</taxon>
        <taxon>Pseudomonadota</taxon>
        <taxon>Alphaproteobacteria</taxon>
        <taxon>Hyphomicrobiales</taxon>
        <taxon>Stappiaceae</taxon>
        <taxon>Roseibium</taxon>
    </lineage>
</organism>
<keyword evidence="4" id="KW-1185">Reference proteome</keyword>
<comment type="caution">
    <text evidence="3">The sequence shown here is derived from an EMBL/GenBank/DDBJ whole genome shotgun (WGS) entry which is preliminary data.</text>
</comment>
<keyword evidence="1" id="KW-0472">Membrane</keyword>
<evidence type="ECO:0000259" key="2">
    <source>
        <dbReference type="Pfam" id="PF07331"/>
    </source>
</evidence>
<name>A0ABR9CR32_9HYPH</name>
<reference evidence="4" key="1">
    <citation type="submission" date="2020-09" db="EMBL/GenBank/DDBJ databases">
        <title>The genome sequence of strain Labrenzia suaedae 4C16A.</title>
        <authorList>
            <person name="Liu Y."/>
        </authorList>
    </citation>
    <scope>NUCLEOTIDE SEQUENCE [LARGE SCALE GENOMIC DNA]</scope>
    <source>
        <strain evidence="4">4C16A</strain>
    </source>
</reference>